<dbReference type="PROSITE" id="PS50102">
    <property type="entry name" value="RRM"/>
    <property type="match status" value="1"/>
</dbReference>
<dbReference type="GO" id="GO:0003723">
    <property type="term" value="F:RNA binding"/>
    <property type="evidence" value="ECO:0007669"/>
    <property type="project" value="UniProtKB-UniRule"/>
</dbReference>
<dbReference type="GO" id="GO:0008380">
    <property type="term" value="P:RNA splicing"/>
    <property type="evidence" value="ECO:0007669"/>
    <property type="project" value="UniProtKB-KW"/>
</dbReference>
<evidence type="ECO:0000313" key="8">
    <source>
        <dbReference type="Proteomes" id="UP000245207"/>
    </source>
</evidence>
<keyword evidence="2" id="KW-0747">Spliceosome</keyword>
<keyword evidence="1" id="KW-0507">mRNA processing</keyword>
<dbReference type="InterPro" id="IPR050907">
    <property type="entry name" value="SRSF"/>
</dbReference>
<dbReference type="Gene3D" id="3.30.70.330">
    <property type="match status" value="1"/>
</dbReference>
<feature type="domain" description="RRM" evidence="6">
    <location>
        <begin position="15"/>
        <end position="92"/>
    </location>
</feature>
<evidence type="ECO:0000259" key="6">
    <source>
        <dbReference type="PROSITE" id="PS50102"/>
    </source>
</evidence>
<evidence type="ECO:0000256" key="1">
    <source>
        <dbReference type="ARBA" id="ARBA00022664"/>
    </source>
</evidence>
<protein>
    <recommendedName>
        <fullName evidence="6">RRM domain-containing protein</fullName>
    </recommendedName>
</protein>
<keyword evidence="4" id="KW-0694">RNA-binding</keyword>
<dbReference type="AlphaFoldDB" id="A0A2U1MQW2"/>
<dbReference type="CDD" id="cd00590">
    <property type="entry name" value="RRM_SF"/>
    <property type="match status" value="1"/>
</dbReference>
<proteinExistence type="predicted"/>
<dbReference type="OrthoDB" id="1744977at2759"/>
<evidence type="ECO:0000256" key="2">
    <source>
        <dbReference type="ARBA" id="ARBA00022728"/>
    </source>
</evidence>
<evidence type="ECO:0000256" key="3">
    <source>
        <dbReference type="ARBA" id="ARBA00023187"/>
    </source>
</evidence>
<dbReference type="SMART" id="SM00360">
    <property type="entry name" value="RRM"/>
    <property type="match status" value="1"/>
</dbReference>
<dbReference type="InterPro" id="IPR012677">
    <property type="entry name" value="Nucleotide-bd_a/b_plait_sf"/>
</dbReference>
<organism evidence="7 8">
    <name type="scientific">Artemisia annua</name>
    <name type="common">Sweet wormwood</name>
    <dbReference type="NCBI Taxonomy" id="35608"/>
    <lineage>
        <taxon>Eukaryota</taxon>
        <taxon>Viridiplantae</taxon>
        <taxon>Streptophyta</taxon>
        <taxon>Embryophyta</taxon>
        <taxon>Tracheophyta</taxon>
        <taxon>Spermatophyta</taxon>
        <taxon>Magnoliopsida</taxon>
        <taxon>eudicotyledons</taxon>
        <taxon>Gunneridae</taxon>
        <taxon>Pentapetalae</taxon>
        <taxon>asterids</taxon>
        <taxon>campanulids</taxon>
        <taxon>Asterales</taxon>
        <taxon>Asteraceae</taxon>
        <taxon>Asteroideae</taxon>
        <taxon>Anthemideae</taxon>
        <taxon>Artemisiinae</taxon>
        <taxon>Artemisia</taxon>
    </lineage>
</organism>
<dbReference type="InterPro" id="IPR000504">
    <property type="entry name" value="RRM_dom"/>
</dbReference>
<evidence type="ECO:0000256" key="5">
    <source>
        <dbReference type="SAM" id="MobiDB-lite"/>
    </source>
</evidence>
<comment type="caution">
    <text evidence="7">The sequence shown here is derived from an EMBL/GenBank/DDBJ whole genome shotgun (WGS) entry which is preliminary data.</text>
</comment>
<dbReference type="InterPro" id="IPR035979">
    <property type="entry name" value="RBD_domain_sf"/>
</dbReference>
<dbReference type="SUPFAM" id="SSF54928">
    <property type="entry name" value="RNA-binding domain, RBD"/>
    <property type="match status" value="1"/>
</dbReference>
<keyword evidence="3" id="KW-0508">mRNA splicing</keyword>
<dbReference type="GO" id="GO:0006397">
    <property type="term" value="P:mRNA processing"/>
    <property type="evidence" value="ECO:0007669"/>
    <property type="project" value="UniProtKB-KW"/>
</dbReference>
<evidence type="ECO:0000313" key="7">
    <source>
        <dbReference type="EMBL" id="PWA63616.1"/>
    </source>
</evidence>
<dbReference type="PANTHER" id="PTHR23147">
    <property type="entry name" value="SERINE/ARGININE RICH SPLICING FACTOR"/>
    <property type="match status" value="1"/>
</dbReference>
<evidence type="ECO:0000256" key="4">
    <source>
        <dbReference type="PROSITE-ProRule" id="PRU00176"/>
    </source>
</evidence>
<gene>
    <name evidence="7" type="ORF">CTI12_AA325270</name>
</gene>
<accession>A0A2U1MQW2</accession>
<dbReference type="GO" id="GO:0005681">
    <property type="term" value="C:spliceosomal complex"/>
    <property type="evidence" value="ECO:0007669"/>
    <property type="project" value="UniProtKB-KW"/>
</dbReference>
<name>A0A2U1MQW2_ARTAN</name>
<feature type="region of interest" description="Disordered" evidence="5">
    <location>
        <begin position="100"/>
        <end position="122"/>
    </location>
</feature>
<sequence>MVVFSKEEEVQKISTSIFITNFPEYAKAKDLWNVCKQYGHVVDAFIPDRKSKAGKRFGFVRFIRVYDVDRLVSNLCMLWIGNHHLHANVARFQRSSISNNDKQMHQNGDPVSKHKEVKKNNGRTADQTSYVHAVTGFDKSAEVCEPALVLDETCLNQLDYSLGLIGKVKEFSVLANIKIVLGSEGFNDIELSYMGGLWIKIGFKSEETKAKFQSCVGAVSWFSQIIQASNEFVIDERITWVDIEGVSLKLWSEGTFNRIAAKWGKILYTENLDVGCFHSKRICILTTGNSNIFESFKIIHKGKGFWVRAKETMGWLPEFKDLNEDNSDSEDEQSVGTIKEDFGGSDVEMEGENNVSAVPETVREEENVQDEEKVNGIHSFIHFVHFSLNSKLYTRQYYTKIILVDSQDNPN</sequence>
<keyword evidence="8" id="KW-1185">Reference proteome</keyword>
<dbReference type="Pfam" id="PF00076">
    <property type="entry name" value="RRM_1"/>
    <property type="match status" value="1"/>
</dbReference>
<dbReference type="Proteomes" id="UP000245207">
    <property type="component" value="Unassembled WGS sequence"/>
</dbReference>
<reference evidence="7 8" key="1">
    <citation type="journal article" date="2018" name="Mol. Plant">
        <title>The genome of Artemisia annua provides insight into the evolution of Asteraceae family and artemisinin biosynthesis.</title>
        <authorList>
            <person name="Shen Q."/>
            <person name="Zhang L."/>
            <person name="Liao Z."/>
            <person name="Wang S."/>
            <person name="Yan T."/>
            <person name="Shi P."/>
            <person name="Liu M."/>
            <person name="Fu X."/>
            <person name="Pan Q."/>
            <person name="Wang Y."/>
            <person name="Lv Z."/>
            <person name="Lu X."/>
            <person name="Zhang F."/>
            <person name="Jiang W."/>
            <person name="Ma Y."/>
            <person name="Chen M."/>
            <person name="Hao X."/>
            <person name="Li L."/>
            <person name="Tang Y."/>
            <person name="Lv G."/>
            <person name="Zhou Y."/>
            <person name="Sun X."/>
            <person name="Brodelius P.E."/>
            <person name="Rose J.K.C."/>
            <person name="Tang K."/>
        </authorList>
    </citation>
    <scope>NUCLEOTIDE SEQUENCE [LARGE SCALE GENOMIC DNA]</scope>
    <source>
        <strain evidence="8">cv. Huhao1</strain>
        <tissue evidence="7">Leaf</tissue>
    </source>
</reference>
<dbReference type="EMBL" id="PKPP01004599">
    <property type="protein sequence ID" value="PWA63616.1"/>
    <property type="molecule type" value="Genomic_DNA"/>
</dbReference>